<dbReference type="Pfam" id="PF13529">
    <property type="entry name" value="Peptidase_C39_2"/>
    <property type="match status" value="1"/>
</dbReference>
<name>A0A173YAX6_FLAPL</name>
<dbReference type="OrthoDB" id="3186156at2"/>
<dbReference type="InterPro" id="IPR039564">
    <property type="entry name" value="Peptidase_C39-like"/>
</dbReference>
<sequence length="275" mass="29719">MAIDPLTAKLLAQAAARAATDEESRRRMLILILAPVLGLLLLIAFILYLITSPFSMLSQWLVGDEVGVVQDFQIQYGYNQQLGIYEKDYIEGSGQSYEGVIFTDGGREVIYYNQLDERWADTMYGTSGTIGEAGCGPTAMAIVTSTLTGTPHDPVELSEWSVANGHRCEGNGSYHSLIPAAAEAYGLSWESVPPDDPQAMVDALADGKLVVAIMAKGHFTNSGHFIVLRGVTAEGKILVADPASRKRSEQEWDLSIILDEARKGAAAGGPFWAIY</sequence>
<dbReference type="Proteomes" id="UP000095746">
    <property type="component" value="Unassembled WGS sequence"/>
</dbReference>
<keyword evidence="1" id="KW-0812">Transmembrane</keyword>
<dbReference type="Proteomes" id="UP000595792">
    <property type="component" value="Chromosome"/>
</dbReference>
<evidence type="ECO:0000313" key="7">
    <source>
        <dbReference type="Proteomes" id="UP000595792"/>
    </source>
</evidence>
<dbReference type="Gene3D" id="3.90.70.10">
    <property type="entry name" value="Cysteine proteinases"/>
    <property type="match status" value="1"/>
</dbReference>
<keyword evidence="1" id="KW-0472">Membrane</keyword>
<evidence type="ECO:0000313" key="4">
    <source>
        <dbReference type="EMBL" id="MDB7908043.1"/>
    </source>
</evidence>
<accession>A0A173YAX6</accession>
<organism evidence="3 6">
    <name type="scientific">Flavonifractor plautii</name>
    <name type="common">Fusobacterium plautii</name>
    <dbReference type="NCBI Taxonomy" id="292800"/>
    <lineage>
        <taxon>Bacteria</taxon>
        <taxon>Bacillati</taxon>
        <taxon>Bacillota</taxon>
        <taxon>Clostridia</taxon>
        <taxon>Eubacteriales</taxon>
        <taxon>Oscillospiraceae</taxon>
        <taxon>Flavonifractor</taxon>
    </lineage>
</organism>
<feature type="transmembrane region" description="Helical" evidence="1">
    <location>
        <begin position="28"/>
        <end position="50"/>
    </location>
</feature>
<reference evidence="5 7" key="2">
    <citation type="submission" date="2020-11" db="EMBL/GenBank/DDBJ databases">
        <title>Closed and high quality bacterial genomes of the OMM12 community.</title>
        <authorList>
            <person name="Marbouty M."/>
            <person name="Lamy-Besnier Q."/>
            <person name="Debarbieux L."/>
            <person name="Koszul R."/>
        </authorList>
    </citation>
    <scope>NUCLEOTIDE SEQUENCE [LARGE SCALE GENOMIC DNA]</scope>
    <source>
        <strain evidence="5 7">YL31</strain>
    </source>
</reference>
<dbReference type="EMBL" id="CP065315">
    <property type="protein sequence ID" value="QQR05891.1"/>
    <property type="molecule type" value="Genomic_DNA"/>
</dbReference>
<reference evidence="3 6" key="1">
    <citation type="submission" date="2015-09" db="EMBL/GenBank/DDBJ databases">
        <authorList>
            <consortium name="Pathogen Informatics"/>
        </authorList>
    </citation>
    <scope>NUCLEOTIDE SEQUENCE [LARGE SCALE GENOMIC DNA]</scope>
    <source>
        <strain evidence="3 6">2789STDY5608854</strain>
    </source>
</reference>
<evidence type="ECO:0000256" key="1">
    <source>
        <dbReference type="SAM" id="Phobius"/>
    </source>
</evidence>
<feature type="domain" description="Peptidase C39-like" evidence="2">
    <location>
        <begin position="108"/>
        <end position="243"/>
    </location>
</feature>
<evidence type="ECO:0000259" key="2">
    <source>
        <dbReference type="Pfam" id="PF13529"/>
    </source>
</evidence>
<dbReference type="AlphaFoldDB" id="A0A173YAX6"/>
<dbReference type="Proteomes" id="UP001211006">
    <property type="component" value="Unassembled WGS sequence"/>
</dbReference>
<evidence type="ECO:0000313" key="3">
    <source>
        <dbReference type="EMBL" id="CUN61292.1"/>
    </source>
</evidence>
<reference evidence="4" key="3">
    <citation type="submission" date="2023-01" db="EMBL/GenBank/DDBJ databases">
        <title>Human gut microbiome strain richness.</title>
        <authorList>
            <person name="Chen-Liaw A."/>
        </authorList>
    </citation>
    <scope>NUCLEOTIDE SEQUENCE</scope>
    <source>
        <strain evidence="4">2225st1_A6_2225SCRN_200828</strain>
    </source>
</reference>
<protein>
    <submittedName>
        <fullName evidence="4">C39 family peptidase</fullName>
    </submittedName>
</protein>
<gene>
    <name evidence="3" type="ORF">ERS852411_00190</name>
    <name evidence="5" type="ORF">I5Q84_18515</name>
    <name evidence="4" type="ORF">PND83_18830</name>
</gene>
<dbReference type="KEGG" id="fpla:A4U99_02685"/>
<evidence type="ECO:0000313" key="5">
    <source>
        <dbReference type="EMBL" id="QQR05891.1"/>
    </source>
</evidence>
<dbReference type="RefSeq" id="WP_055271778.1">
    <property type="nucleotide sequence ID" value="NZ_BAABZG010000001.1"/>
</dbReference>
<dbReference type="EMBL" id="JAQLWO010000026">
    <property type="protein sequence ID" value="MDB7908043.1"/>
    <property type="molecule type" value="Genomic_DNA"/>
</dbReference>
<evidence type="ECO:0000313" key="6">
    <source>
        <dbReference type="Proteomes" id="UP000095746"/>
    </source>
</evidence>
<dbReference type="EMBL" id="CYZT01000005">
    <property type="protein sequence ID" value="CUN61292.1"/>
    <property type="molecule type" value="Genomic_DNA"/>
</dbReference>
<keyword evidence="1" id="KW-1133">Transmembrane helix</keyword>
<proteinExistence type="predicted"/>